<comment type="caution">
    <text evidence="1">The sequence shown here is derived from an EMBL/GenBank/DDBJ whole genome shotgun (WGS) entry which is preliminary data.</text>
</comment>
<accession>A0A150KC43</accession>
<reference evidence="1 2" key="1">
    <citation type="submission" date="2016-01" db="EMBL/GenBank/DDBJ databases">
        <title>Genome Sequences of Twelve Sporeforming Bacillus Species Isolated from Foods.</title>
        <authorList>
            <person name="Berendsen E.M."/>
            <person name="Wells-Bennik M.H."/>
            <person name="Krawcyk A.O."/>
            <person name="De Jong A."/>
            <person name="Holsappel S."/>
            <person name="Eijlander R.T."/>
            <person name="Kuipers O.P."/>
        </authorList>
    </citation>
    <scope>NUCLEOTIDE SEQUENCE [LARGE SCALE GENOMIC DNA]</scope>
    <source>
        <strain evidence="1 2">B4098</strain>
    </source>
</reference>
<dbReference type="AlphaFoldDB" id="A0A150KC43"/>
<sequence length="42" mass="5079">MFCRHFFTFFPFLYAFKEYVWSNLYISIIDGKRGKGQSGTFK</sequence>
<gene>
    <name evidence="1" type="ORF">B4098_2531</name>
</gene>
<name>A0A150KC43_HEYCO</name>
<dbReference type="EMBL" id="LQYG01000008">
    <property type="protein sequence ID" value="KYC66444.1"/>
    <property type="molecule type" value="Genomic_DNA"/>
</dbReference>
<proteinExistence type="predicted"/>
<protein>
    <submittedName>
        <fullName evidence="1">Uncharacterized protein</fullName>
    </submittedName>
</protein>
<organism evidence="1 2">
    <name type="scientific">Heyndrickxia coagulans</name>
    <name type="common">Weizmannia coagulans</name>
    <dbReference type="NCBI Taxonomy" id="1398"/>
    <lineage>
        <taxon>Bacteria</taxon>
        <taxon>Bacillati</taxon>
        <taxon>Bacillota</taxon>
        <taxon>Bacilli</taxon>
        <taxon>Bacillales</taxon>
        <taxon>Bacillaceae</taxon>
        <taxon>Heyndrickxia</taxon>
    </lineage>
</organism>
<evidence type="ECO:0000313" key="2">
    <source>
        <dbReference type="Proteomes" id="UP000075288"/>
    </source>
</evidence>
<dbReference type="Proteomes" id="UP000075288">
    <property type="component" value="Unassembled WGS sequence"/>
</dbReference>
<evidence type="ECO:0000313" key="1">
    <source>
        <dbReference type="EMBL" id="KYC66444.1"/>
    </source>
</evidence>